<keyword evidence="3" id="KW-1185">Reference proteome</keyword>
<protein>
    <submittedName>
        <fullName evidence="2">Uncharacterized protein</fullName>
    </submittedName>
</protein>
<evidence type="ECO:0000313" key="3">
    <source>
        <dbReference type="Proteomes" id="UP000692954"/>
    </source>
</evidence>
<gene>
    <name evidence="2" type="ORF">PSON_ATCC_30995.1.T1890014</name>
</gene>
<evidence type="ECO:0000256" key="1">
    <source>
        <dbReference type="SAM" id="Phobius"/>
    </source>
</evidence>
<proteinExistence type="predicted"/>
<sequence>MNKSRHSSMHKIFGSPQIFMFDREESKFQKIVFRGCMFCIIQSIQQIKQNFVGNNLINKMNDLDLKKINYSNQQDMDIHVHNSYLLPQINKCKNLLNNECFVFSPQMTNLNKNLENMLKEILKILTYFHSKFLLINNILKIHLLMVSFIFNLNLNQ</sequence>
<comment type="caution">
    <text evidence="2">The sequence shown here is derived from an EMBL/GenBank/DDBJ whole genome shotgun (WGS) entry which is preliminary data.</text>
</comment>
<keyword evidence="1" id="KW-1133">Transmembrane helix</keyword>
<keyword evidence="1" id="KW-0472">Membrane</keyword>
<name>A0A8S1RLZ8_9CILI</name>
<dbReference type="Proteomes" id="UP000692954">
    <property type="component" value="Unassembled WGS sequence"/>
</dbReference>
<accession>A0A8S1RLZ8</accession>
<dbReference type="EMBL" id="CAJJDN010000189">
    <property type="protein sequence ID" value="CAD8128437.1"/>
    <property type="molecule type" value="Genomic_DNA"/>
</dbReference>
<keyword evidence="1" id="KW-0812">Transmembrane</keyword>
<dbReference type="AlphaFoldDB" id="A0A8S1RLZ8"/>
<reference evidence="2" key="1">
    <citation type="submission" date="2021-01" db="EMBL/GenBank/DDBJ databases">
        <authorList>
            <consortium name="Genoscope - CEA"/>
            <person name="William W."/>
        </authorList>
    </citation>
    <scope>NUCLEOTIDE SEQUENCE</scope>
</reference>
<organism evidence="2 3">
    <name type="scientific">Paramecium sonneborni</name>
    <dbReference type="NCBI Taxonomy" id="65129"/>
    <lineage>
        <taxon>Eukaryota</taxon>
        <taxon>Sar</taxon>
        <taxon>Alveolata</taxon>
        <taxon>Ciliophora</taxon>
        <taxon>Intramacronucleata</taxon>
        <taxon>Oligohymenophorea</taxon>
        <taxon>Peniculida</taxon>
        <taxon>Parameciidae</taxon>
        <taxon>Paramecium</taxon>
    </lineage>
</organism>
<feature type="transmembrane region" description="Helical" evidence="1">
    <location>
        <begin position="132"/>
        <end position="150"/>
    </location>
</feature>
<evidence type="ECO:0000313" key="2">
    <source>
        <dbReference type="EMBL" id="CAD8128437.1"/>
    </source>
</evidence>